<dbReference type="AlphaFoldDB" id="A0A128FHM2"/>
<gene>
    <name evidence="1" type="ORF">GMA8713_04336</name>
</gene>
<organism evidence="1 2">
    <name type="scientific">Grimontia marina</name>
    <dbReference type="NCBI Taxonomy" id="646534"/>
    <lineage>
        <taxon>Bacteria</taxon>
        <taxon>Pseudomonadati</taxon>
        <taxon>Pseudomonadota</taxon>
        <taxon>Gammaproteobacteria</taxon>
        <taxon>Vibrionales</taxon>
        <taxon>Vibrionaceae</taxon>
        <taxon>Grimontia</taxon>
    </lineage>
</organism>
<reference evidence="2" key="1">
    <citation type="submission" date="2016-02" db="EMBL/GenBank/DDBJ databases">
        <authorList>
            <person name="Rodrigo-Torres Lidia"/>
            <person name="Arahal R.David."/>
        </authorList>
    </citation>
    <scope>NUCLEOTIDE SEQUENCE [LARGE SCALE GENOMIC DNA]</scope>
    <source>
        <strain evidence="2">CECT 8713</strain>
    </source>
</reference>
<evidence type="ECO:0000313" key="1">
    <source>
        <dbReference type="EMBL" id="CZF86302.1"/>
    </source>
</evidence>
<sequence>MRSIRDNFARNSRSISVEFNDEVGALRASLRAS</sequence>
<dbReference type="EMBL" id="FIZY01000060">
    <property type="protein sequence ID" value="CZF86302.1"/>
    <property type="molecule type" value="Genomic_DNA"/>
</dbReference>
<name>A0A128FHM2_9GAMM</name>
<accession>A0A128FHM2</accession>
<evidence type="ECO:0000313" key="2">
    <source>
        <dbReference type="Proteomes" id="UP000073601"/>
    </source>
</evidence>
<proteinExistence type="predicted"/>
<dbReference type="Proteomes" id="UP000073601">
    <property type="component" value="Unassembled WGS sequence"/>
</dbReference>
<protein>
    <submittedName>
        <fullName evidence="1">Uncharacterized protein</fullName>
    </submittedName>
</protein>
<keyword evidence="2" id="KW-1185">Reference proteome</keyword>